<dbReference type="AlphaFoldDB" id="A0A8S3GU15"/>
<reference evidence="2" key="1">
    <citation type="submission" date="2021-02" db="EMBL/GenBank/DDBJ databases">
        <authorList>
            <person name="Nowell W R."/>
        </authorList>
    </citation>
    <scope>NUCLEOTIDE SEQUENCE</scope>
</reference>
<proteinExistence type="predicted"/>
<protein>
    <submittedName>
        <fullName evidence="2">Uncharacterized protein</fullName>
    </submittedName>
</protein>
<gene>
    <name evidence="2" type="ORF">BYL167_LOCUS77440</name>
    <name evidence="1" type="ORF">GIL414_LOCUS20954</name>
</gene>
<evidence type="ECO:0000313" key="1">
    <source>
        <dbReference type="EMBL" id="CAF4184911.1"/>
    </source>
</evidence>
<feature type="non-terminal residue" evidence="2">
    <location>
        <position position="1"/>
    </location>
</feature>
<dbReference type="EMBL" id="CAJOBH010282043">
    <property type="protein sequence ID" value="CAF5171750.1"/>
    <property type="molecule type" value="Genomic_DNA"/>
</dbReference>
<name>A0A8S3GU15_9BILA</name>
<dbReference type="EMBL" id="CAJOBJ010016004">
    <property type="protein sequence ID" value="CAF4184911.1"/>
    <property type="molecule type" value="Genomic_DNA"/>
</dbReference>
<organism evidence="2 3">
    <name type="scientific">Rotaria magnacalcarata</name>
    <dbReference type="NCBI Taxonomy" id="392030"/>
    <lineage>
        <taxon>Eukaryota</taxon>
        <taxon>Metazoa</taxon>
        <taxon>Spiralia</taxon>
        <taxon>Gnathifera</taxon>
        <taxon>Rotifera</taxon>
        <taxon>Eurotatoria</taxon>
        <taxon>Bdelloidea</taxon>
        <taxon>Philodinida</taxon>
        <taxon>Philodinidae</taxon>
        <taxon>Rotaria</taxon>
    </lineage>
</organism>
<evidence type="ECO:0000313" key="2">
    <source>
        <dbReference type="EMBL" id="CAF5171750.1"/>
    </source>
</evidence>
<dbReference type="Proteomes" id="UP000681967">
    <property type="component" value="Unassembled WGS sequence"/>
</dbReference>
<evidence type="ECO:0000313" key="3">
    <source>
        <dbReference type="Proteomes" id="UP000681967"/>
    </source>
</evidence>
<sequence>VIKSLEHDEFLPQTRDEDIKCFAPHHNQQQEQPLTHGMLLLSLHANNTINYETFCFPTDKRLQL</sequence>
<accession>A0A8S3GU15</accession>
<dbReference type="Proteomes" id="UP000681720">
    <property type="component" value="Unassembled WGS sequence"/>
</dbReference>
<comment type="caution">
    <text evidence="2">The sequence shown here is derived from an EMBL/GenBank/DDBJ whole genome shotgun (WGS) entry which is preliminary data.</text>
</comment>